<dbReference type="EMBL" id="BK015590">
    <property type="protein sequence ID" value="DAE14657.1"/>
    <property type="molecule type" value="Genomic_DNA"/>
</dbReference>
<organism evidence="1">
    <name type="scientific">Myoviridae sp. ctAca11</name>
    <dbReference type="NCBI Taxonomy" id="2825043"/>
    <lineage>
        <taxon>Viruses</taxon>
        <taxon>Duplodnaviria</taxon>
        <taxon>Heunggongvirae</taxon>
        <taxon>Uroviricota</taxon>
        <taxon>Caudoviricetes</taxon>
    </lineage>
</organism>
<protein>
    <submittedName>
        <fullName evidence="1">Uncharacterized protein</fullName>
    </submittedName>
</protein>
<proteinExistence type="predicted"/>
<sequence length="38" mass="4197">MRFYRARVFGQAPKFLPKIQALCLCGAPFVVGYGGYNG</sequence>
<reference evidence="1" key="1">
    <citation type="journal article" date="2021" name="Proc. Natl. Acad. Sci. U.S.A.">
        <title>A Catalog of Tens of Thousands of Viruses from Human Metagenomes Reveals Hidden Associations with Chronic Diseases.</title>
        <authorList>
            <person name="Tisza M.J."/>
            <person name="Buck C.B."/>
        </authorList>
    </citation>
    <scope>NUCLEOTIDE SEQUENCE</scope>
    <source>
        <strain evidence="1">CtAca11</strain>
    </source>
</reference>
<name>A0A8S5Q752_9CAUD</name>
<accession>A0A8S5Q752</accession>
<evidence type="ECO:0000313" key="1">
    <source>
        <dbReference type="EMBL" id="DAE14657.1"/>
    </source>
</evidence>